<proteinExistence type="predicted"/>
<organism evidence="1 2">
    <name type="scientific">Ixodes persulcatus</name>
    <name type="common">Taiga tick</name>
    <dbReference type="NCBI Taxonomy" id="34615"/>
    <lineage>
        <taxon>Eukaryota</taxon>
        <taxon>Metazoa</taxon>
        <taxon>Ecdysozoa</taxon>
        <taxon>Arthropoda</taxon>
        <taxon>Chelicerata</taxon>
        <taxon>Arachnida</taxon>
        <taxon>Acari</taxon>
        <taxon>Parasitiformes</taxon>
        <taxon>Ixodida</taxon>
        <taxon>Ixodoidea</taxon>
        <taxon>Ixodidae</taxon>
        <taxon>Ixodinae</taxon>
        <taxon>Ixodes</taxon>
    </lineage>
</organism>
<dbReference type="EMBL" id="JABSTQ010011020">
    <property type="protein sequence ID" value="KAG0415838.1"/>
    <property type="molecule type" value="Genomic_DNA"/>
</dbReference>
<gene>
    <name evidence="1" type="ORF">HPB47_006979</name>
</gene>
<evidence type="ECO:0000313" key="1">
    <source>
        <dbReference type="EMBL" id="KAG0415838.1"/>
    </source>
</evidence>
<sequence length="194" mass="20273">ALSSIGRAPPRDSGVGSKCKMEGDVPLDGSRSARKKEPSRSRGPQRGRGDDSGTLEQYGALTSLVRAATPMWDGLVALVVSVFIFLGAVLQLFWKYVVRRNAPGTATAPAVGTSPQQGSKKAELGSPVVRKARSASSASDDGPRRDSGEEDVDGVAEDADGNPVPVRRGSSVRPVYKEPVRTSRAGGTTVTTPL</sequence>
<accession>A0AC60P9N9</accession>
<dbReference type="Proteomes" id="UP000805193">
    <property type="component" value="Unassembled WGS sequence"/>
</dbReference>
<reference evidence="1 2" key="1">
    <citation type="journal article" date="2020" name="Cell">
        <title>Large-Scale Comparative Analyses of Tick Genomes Elucidate Their Genetic Diversity and Vector Capacities.</title>
        <authorList>
            <consortium name="Tick Genome and Microbiome Consortium (TIGMIC)"/>
            <person name="Jia N."/>
            <person name="Wang J."/>
            <person name="Shi W."/>
            <person name="Du L."/>
            <person name="Sun Y."/>
            <person name="Zhan W."/>
            <person name="Jiang J.F."/>
            <person name="Wang Q."/>
            <person name="Zhang B."/>
            <person name="Ji P."/>
            <person name="Bell-Sakyi L."/>
            <person name="Cui X.M."/>
            <person name="Yuan T.T."/>
            <person name="Jiang B.G."/>
            <person name="Yang W.F."/>
            <person name="Lam T.T."/>
            <person name="Chang Q.C."/>
            <person name="Ding S.J."/>
            <person name="Wang X.J."/>
            <person name="Zhu J.G."/>
            <person name="Ruan X.D."/>
            <person name="Zhao L."/>
            <person name="Wei J.T."/>
            <person name="Ye R.Z."/>
            <person name="Que T.C."/>
            <person name="Du C.H."/>
            <person name="Zhou Y.H."/>
            <person name="Cheng J.X."/>
            <person name="Dai P.F."/>
            <person name="Guo W.B."/>
            <person name="Han X.H."/>
            <person name="Huang E.J."/>
            <person name="Li L.F."/>
            <person name="Wei W."/>
            <person name="Gao Y.C."/>
            <person name="Liu J.Z."/>
            <person name="Shao H.Z."/>
            <person name="Wang X."/>
            <person name="Wang C.C."/>
            <person name="Yang T.C."/>
            <person name="Huo Q.B."/>
            <person name="Li W."/>
            <person name="Chen H.Y."/>
            <person name="Chen S.E."/>
            <person name="Zhou L.G."/>
            <person name="Ni X.B."/>
            <person name="Tian J.H."/>
            <person name="Sheng Y."/>
            <person name="Liu T."/>
            <person name="Pan Y.S."/>
            <person name="Xia L.Y."/>
            <person name="Li J."/>
            <person name="Zhao F."/>
            <person name="Cao W.C."/>
        </authorList>
    </citation>
    <scope>NUCLEOTIDE SEQUENCE [LARGE SCALE GENOMIC DNA]</scope>
    <source>
        <strain evidence="1">Iper-2018</strain>
    </source>
</reference>
<name>A0AC60P9N9_IXOPE</name>
<protein>
    <submittedName>
        <fullName evidence="1">Uncharacterized protein</fullName>
    </submittedName>
</protein>
<evidence type="ECO:0000313" key="2">
    <source>
        <dbReference type="Proteomes" id="UP000805193"/>
    </source>
</evidence>
<keyword evidence="2" id="KW-1185">Reference proteome</keyword>
<feature type="non-terminal residue" evidence="1">
    <location>
        <position position="1"/>
    </location>
</feature>
<comment type="caution">
    <text evidence="1">The sequence shown here is derived from an EMBL/GenBank/DDBJ whole genome shotgun (WGS) entry which is preliminary data.</text>
</comment>